<dbReference type="Pfam" id="PF00710">
    <property type="entry name" value="Asparaginase"/>
    <property type="match status" value="1"/>
</dbReference>
<dbReference type="SUPFAM" id="SSF53774">
    <property type="entry name" value="Glutaminase/Asparaginase"/>
    <property type="match status" value="1"/>
</dbReference>
<dbReference type="CDD" id="cd08964">
    <property type="entry name" value="L-asparaginase_II"/>
    <property type="match status" value="1"/>
</dbReference>
<keyword evidence="3 11" id="KW-0378">Hydrolase</keyword>
<evidence type="ECO:0000256" key="6">
    <source>
        <dbReference type="PIRSR" id="PIRSR001220-2"/>
    </source>
</evidence>
<gene>
    <name evidence="11" type="primary">ansA</name>
    <name evidence="11" type="ORF">NCTC13163_01770</name>
</gene>
<name>A0A377FUA6_9BACL</name>
<dbReference type="InterPro" id="IPR006034">
    <property type="entry name" value="Asparaginase/glutaminase-like"/>
</dbReference>
<feature type="active site" evidence="8">
    <location>
        <position position="87"/>
    </location>
</feature>
<dbReference type="PANTHER" id="PTHR11707:SF28">
    <property type="entry name" value="60 KDA LYSOPHOSPHOLIPASE"/>
    <property type="match status" value="1"/>
</dbReference>
<comment type="catalytic activity">
    <reaction evidence="4">
        <text>L-asparagine + H2O = L-aspartate + NH4(+)</text>
        <dbReference type="Rhea" id="RHEA:21016"/>
        <dbReference type="ChEBI" id="CHEBI:15377"/>
        <dbReference type="ChEBI" id="CHEBI:28938"/>
        <dbReference type="ChEBI" id="CHEBI:29991"/>
        <dbReference type="ChEBI" id="CHEBI:58048"/>
        <dbReference type="EC" id="3.5.1.1"/>
    </reaction>
</comment>
<dbReference type="PROSITE" id="PS00917">
    <property type="entry name" value="ASN_GLN_ASE_2"/>
    <property type="match status" value="1"/>
</dbReference>
<dbReference type="InterPro" id="IPR020827">
    <property type="entry name" value="Asparaginase/glutaminase_AS1"/>
</dbReference>
<dbReference type="InterPro" id="IPR004550">
    <property type="entry name" value="AsnASE_II"/>
</dbReference>
<protein>
    <recommendedName>
        <fullName evidence="2">asparaginase</fullName>
        <ecNumber evidence="2">3.5.1.1</ecNumber>
    </recommendedName>
</protein>
<dbReference type="PANTHER" id="PTHR11707">
    <property type="entry name" value="L-ASPARAGINASE"/>
    <property type="match status" value="1"/>
</dbReference>
<evidence type="ECO:0000313" key="12">
    <source>
        <dbReference type="Proteomes" id="UP000254060"/>
    </source>
</evidence>
<dbReference type="InterPro" id="IPR037152">
    <property type="entry name" value="L-asparaginase_N_sf"/>
</dbReference>
<dbReference type="InterPro" id="IPR036152">
    <property type="entry name" value="Asp/glu_Ase-like_sf"/>
</dbReference>
<evidence type="ECO:0000256" key="1">
    <source>
        <dbReference type="ARBA" id="ARBA00010518"/>
    </source>
</evidence>
<dbReference type="STRING" id="1397694.GCA_000702585_02266"/>
<dbReference type="InterPro" id="IPR027473">
    <property type="entry name" value="L-asparaginase_C"/>
</dbReference>
<feature type="binding site" evidence="6">
    <location>
        <position position="54"/>
    </location>
    <ligand>
        <name>substrate</name>
    </ligand>
</feature>
<dbReference type="InterPro" id="IPR040919">
    <property type="entry name" value="Asparaginase_C"/>
</dbReference>
<dbReference type="EMBL" id="UGGP01000001">
    <property type="protein sequence ID" value="STO08400.1"/>
    <property type="molecule type" value="Genomic_DNA"/>
</dbReference>
<evidence type="ECO:0000259" key="10">
    <source>
        <dbReference type="Pfam" id="PF17763"/>
    </source>
</evidence>
<dbReference type="SFLD" id="SFLDS00057">
    <property type="entry name" value="Glutaminase/Asparaginase"/>
    <property type="match status" value="1"/>
</dbReference>
<evidence type="ECO:0000256" key="2">
    <source>
        <dbReference type="ARBA" id="ARBA00012920"/>
    </source>
</evidence>
<evidence type="ECO:0000256" key="5">
    <source>
        <dbReference type="PIRSR" id="PIRSR001220-1"/>
    </source>
</evidence>
<dbReference type="PIRSF" id="PIRSF001220">
    <property type="entry name" value="L-ASNase_gatD"/>
    <property type="match status" value="1"/>
</dbReference>
<dbReference type="Pfam" id="PF17763">
    <property type="entry name" value="Asparaginase_C"/>
    <property type="match status" value="1"/>
</dbReference>
<accession>A0A377FUA6</accession>
<dbReference type="EC" id="3.5.1.1" evidence="2"/>
<dbReference type="SMART" id="SM00870">
    <property type="entry name" value="Asparaginase"/>
    <property type="match status" value="1"/>
</dbReference>
<dbReference type="RefSeq" id="WP_029335341.1">
    <property type="nucleotide sequence ID" value="NZ_UGGP01000001.1"/>
</dbReference>
<dbReference type="AlphaFoldDB" id="A0A377FUA6"/>
<feature type="binding site" evidence="6">
    <location>
        <begin position="87"/>
        <end position="88"/>
    </location>
    <ligand>
        <name>substrate</name>
    </ligand>
</feature>
<dbReference type="Gene3D" id="3.40.50.1170">
    <property type="entry name" value="L-asparaginase, N-terminal domain"/>
    <property type="match status" value="1"/>
</dbReference>
<feature type="domain" description="L-asparaginase N-terminal" evidence="9">
    <location>
        <begin position="4"/>
        <end position="191"/>
    </location>
</feature>
<reference evidence="11 12" key="1">
    <citation type="submission" date="2018-06" db="EMBL/GenBank/DDBJ databases">
        <authorList>
            <consortium name="Pathogen Informatics"/>
            <person name="Doyle S."/>
        </authorList>
    </citation>
    <scope>NUCLEOTIDE SEQUENCE [LARGE SCALE GENOMIC DNA]</scope>
    <source>
        <strain evidence="11 12">NCTC13163</strain>
    </source>
</reference>
<dbReference type="PIRSF" id="PIRSF500176">
    <property type="entry name" value="L_ASNase"/>
    <property type="match status" value="1"/>
</dbReference>
<dbReference type="FunFam" id="3.40.50.1170:FF:000001">
    <property type="entry name" value="L-asparaginase 2"/>
    <property type="match status" value="1"/>
</dbReference>
<dbReference type="PROSITE" id="PS51732">
    <property type="entry name" value="ASN_GLN_ASE_3"/>
    <property type="match status" value="1"/>
</dbReference>
<evidence type="ECO:0000256" key="7">
    <source>
        <dbReference type="PROSITE-ProRule" id="PRU10099"/>
    </source>
</evidence>
<proteinExistence type="inferred from homology"/>
<evidence type="ECO:0000256" key="4">
    <source>
        <dbReference type="ARBA" id="ARBA00049366"/>
    </source>
</evidence>
<dbReference type="Gene3D" id="3.40.50.40">
    <property type="match status" value="1"/>
</dbReference>
<feature type="active site" evidence="7">
    <location>
        <position position="12"/>
    </location>
</feature>
<dbReference type="PRINTS" id="PR00139">
    <property type="entry name" value="ASNGLNASE"/>
</dbReference>
<dbReference type="GO" id="GO:0004067">
    <property type="term" value="F:asparaginase activity"/>
    <property type="evidence" value="ECO:0007669"/>
    <property type="project" value="UniProtKB-UniRule"/>
</dbReference>
<evidence type="ECO:0000256" key="3">
    <source>
        <dbReference type="ARBA" id="ARBA00022801"/>
    </source>
</evidence>
<comment type="similarity">
    <text evidence="1">Belongs to the asparaginase 1 family.</text>
</comment>
<evidence type="ECO:0000256" key="8">
    <source>
        <dbReference type="PROSITE-ProRule" id="PRU10100"/>
    </source>
</evidence>
<feature type="active site" description="O-isoaspartyl threonine intermediate" evidence="5">
    <location>
        <position position="12"/>
    </location>
</feature>
<dbReference type="OrthoDB" id="9788068at2"/>
<dbReference type="InterPro" id="IPR027475">
    <property type="entry name" value="Asparaginase/glutaminase_AS2"/>
</dbReference>
<dbReference type="FunFam" id="3.40.50.40:FF:000003">
    <property type="entry name" value="L-asparaginase 2"/>
    <property type="match status" value="1"/>
</dbReference>
<organism evidence="11 12">
    <name type="scientific">Exiguobacterium aurantiacum</name>
    <dbReference type="NCBI Taxonomy" id="33987"/>
    <lineage>
        <taxon>Bacteria</taxon>
        <taxon>Bacillati</taxon>
        <taxon>Bacillota</taxon>
        <taxon>Bacilli</taxon>
        <taxon>Bacillales</taxon>
        <taxon>Bacillales Family XII. Incertae Sedis</taxon>
        <taxon>Exiguobacterium</taxon>
    </lineage>
</organism>
<dbReference type="PROSITE" id="PS00144">
    <property type="entry name" value="ASN_GLN_ASE_1"/>
    <property type="match status" value="1"/>
</dbReference>
<dbReference type="Proteomes" id="UP000254060">
    <property type="component" value="Unassembled WGS sequence"/>
</dbReference>
<dbReference type="InterPro" id="IPR027474">
    <property type="entry name" value="L-asparaginase_N"/>
</dbReference>
<sequence length="323" mass="34843">MNHLLLIHTGGTIAMSQTGSGHVSPSDINPIDATLPKATDIARITTKHFSNIPSPHMTPAKMLELAQFIAQELTQDTYDGVVITHGTDTLEETAYFLQITLGAPVPIVLTGAMRSSNEIGSDGEFNLITALRVARSEAARGKGVLVVFNGEIHSAFNVTKTHTSSVDTFKSVHFGNVGMVTKDHILIYSQPMTRQAKMIPHITKRVAVLKVVAGMEPDLLEAVLDLGYDGLVLEVLGQGNVPPTIIPALERLVAHIPVVIVSRCFNGIVQDVYGYEGGGKQLKDMGVIFSNGLNSQKARLRLLVELEAGSSQPVMEHSFSFQQ</sequence>
<dbReference type="GO" id="GO:0006528">
    <property type="term" value="P:asparagine metabolic process"/>
    <property type="evidence" value="ECO:0007669"/>
    <property type="project" value="InterPro"/>
</dbReference>
<evidence type="ECO:0000313" key="11">
    <source>
        <dbReference type="EMBL" id="STO08400.1"/>
    </source>
</evidence>
<evidence type="ECO:0000259" key="9">
    <source>
        <dbReference type="Pfam" id="PF00710"/>
    </source>
</evidence>
<feature type="domain" description="Asparaginase/glutaminase C-terminal" evidence="10">
    <location>
        <begin position="205"/>
        <end position="316"/>
    </location>
</feature>